<dbReference type="InterPro" id="IPR018961">
    <property type="entry name" value="DnaJ_homolog_subfam-C_membr-28"/>
</dbReference>
<dbReference type="Pfam" id="PF09350">
    <property type="entry name" value="DJC28_CD"/>
    <property type="match status" value="1"/>
</dbReference>
<dbReference type="EMBL" id="CP002736">
    <property type="protein sequence ID" value="AEF93995.1"/>
    <property type="molecule type" value="Genomic_DNA"/>
</dbReference>
<dbReference type="KEGG" id="dca:Desca_1125"/>
<evidence type="ECO:0000313" key="3">
    <source>
        <dbReference type="Proteomes" id="UP000009226"/>
    </source>
</evidence>
<feature type="domain" description="DnaJ homologue subfamily C member 28 conserved" evidence="1">
    <location>
        <begin position="7"/>
        <end position="73"/>
    </location>
</feature>
<dbReference type="STRING" id="868595.Desca_1125"/>
<dbReference type="InterPro" id="IPR052573">
    <property type="entry name" value="DnaJ_C_subfamily_28"/>
</dbReference>
<protein>
    <submittedName>
        <fullName evidence="2">DnaJ-like, subfamily C, domain-containing protein</fullName>
    </submittedName>
</protein>
<dbReference type="PANTHER" id="PTHR39158">
    <property type="entry name" value="OS08G0560600 PROTEIN"/>
    <property type="match status" value="1"/>
</dbReference>
<proteinExistence type="predicted"/>
<dbReference type="AlphaFoldDB" id="F6B3G6"/>
<dbReference type="RefSeq" id="WP_003542913.1">
    <property type="nucleotide sequence ID" value="NC_015565.1"/>
</dbReference>
<reference evidence="2 3" key="1">
    <citation type="submission" date="2011-05" db="EMBL/GenBank/DDBJ databases">
        <title>Complete sequence of Desulfotomaculum carboxydivorans CO-1-SRB.</title>
        <authorList>
            <consortium name="US DOE Joint Genome Institute"/>
            <person name="Lucas S."/>
            <person name="Han J."/>
            <person name="Lapidus A."/>
            <person name="Cheng J.-F."/>
            <person name="Goodwin L."/>
            <person name="Pitluck S."/>
            <person name="Peters L."/>
            <person name="Mikhailova N."/>
            <person name="Lu M."/>
            <person name="Han C."/>
            <person name="Tapia R."/>
            <person name="Land M."/>
            <person name="Hauser L."/>
            <person name="Kyrpides N."/>
            <person name="Ivanova N."/>
            <person name="Pagani I."/>
            <person name="Stams A."/>
            <person name="Plugge C."/>
            <person name="Muyzer G."/>
            <person name="Kuever J."/>
            <person name="Parshina S."/>
            <person name="Ivanova A."/>
            <person name="Nazina T."/>
            <person name="Woyke T."/>
        </authorList>
    </citation>
    <scope>NUCLEOTIDE SEQUENCE [LARGE SCALE GENOMIC DNA]</scope>
    <source>
        <strain evidence="3">DSM 14880 / VKM B-2319 / CO-1-SRB</strain>
    </source>
</reference>
<gene>
    <name evidence="2" type="ordered locus">Desca_1125</name>
</gene>
<name>F6B3G6_DESCC</name>
<evidence type="ECO:0000313" key="2">
    <source>
        <dbReference type="EMBL" id="AEF93995.1"/>
    </source>
</evidence>
<sequence length="125" mass="14410">MDIISLIAENKIREAIEKGELKNLPGQGKPLELEDLSHVPEDLRAGYKMLKNAGVLPEEMEIKKEIISLQKLMDCCYEEEKKNIIKKQLNEKILRFNLLMEKRAVSSPALSFYKDKIFDKFAGKD</sequence>
<dbReference type="HOGENOM" id="CLU_129296_0_1_9"/>
<dbReference type="Proteomes" id="UP000009226">
    <property type="component" value="Chromosome"/>
</dbReference>
<accession>F6B3G6</accession>
<keyword evidence="3" id="KW-1185">Reference proteome</keyword>
<dbReference type="eggNOG" id="ENOG5032TNY">
    <property type="taxonomic scope" value="Bacteria"/>
</dbReference>
<organism evidence="2 3">
    <name type="scientific">Desulfotomaculum nigrificans (strain DSM 14880 / VKM B-2319 / CO-1-SRB)</name>
    <name type="common">Desulfotomaculum carboxydivorans</name>
    <dbReference type="NCBI Taxonomy" id="868595"/>
    <lineage>
        <taxon>Bacteria</taxon>
        <taxon>Bacillati</taxon>
        <taxon>Bacillota</taxon>
        <taxon>Clostridia</taxon>
        <taxon>Eubacteriales</taxon>
        <taxon>Desulfotomaculaceae</taxon>
        <taxon>Desulfotomaculum</taxon>
    </lineage>
</organism>
<dbReference type="PANTHER" id="PTHR39158:SF1">
    <property type="entry name" value="DNAJ HOMOLOG SUBFAMILY C MEMBER 28"/>
    <property type="match status" value="1"/>
</dbReference>
<evidence type="ECO:0000259" key="1">
    <source>
        <dbReference type="Pfam" id="PF09350"/>
    </source>
</evidence>